<proteinExistence type="predicted"/>
<evidence type="ECO:0000313" key="1">
    <source>
        <dbReference type="EMBL" id="QEG33682.1"/>
    </source>
</evidence>
<dbReference type="EMBL" id="CP042913">
    <property type="protein sequence ID" value="QEG33682.1"/>
    <property type="molecule type" value="Genomic_DNA"/>
</dbReference>
<sequence length="67" mass="7568">MWGVMLNNRRSIFLFFVGLALSEKSAQSVVAVILLFSLSYGTIRAECHDSSSATFARREGEFFLKNF</sequence>
<keyword evidence="2" id="KW-1185">Reference proteome</keyword>
<organism evidence="1 2">
    <name type="scientific">Bythopirellula goksoeyrii</name>
    <dbReference type="NCBI Taxonomy" id="1400387"/>
    <lineage>
        <taxon>Bacteria</taxon>
        <taxon>Pseudomonadati</taxon>
        <taxon>Planctomycetota</taxon>
        <taxon>Planctomycetia</taxon>
        <taxon>Pirellulales</taxon>
        <taxon>Lacipirellulaceae</taxon>
        <taxon>Bythopirellula</taxon>
    </lineage>
</organism>
<gene>
    <name evidence="1" type="ORF">Pr1d_09460</name>
</gene>
<evidence type="ECO:0000313" key="2">
    <source>
        <dbReference type="Proteomes" id="UP000323917"/>
    </source>
</evidence>
<name>A0A5B9Q8C4_9BACT</name>
<dbReference type="KEGG" id="bgok:Pr1d_09460"/>
<accession>A0A5B9Q8C4</accession>
<protein>
    <submittedName>
        <fullName evidence="1">Uncharacterized protein</fullName>
    </submittedName>
</protein>
<dbReference type="Proteomes" id="UP000323917">
    <property type="component" value="Chromosome"/>
</dbReference>
<reference evidence="1 2" key="1">
    <citation type="submission" date="2019-08" db="EMBL/GenBank/DDBJ databases">
        <title>Deep-cultivation of Planctomycetes and their phenomic and genomic characterization uncovers novel biology.</title>
        <authorList>
            <person name="Wiegand S."/>
            <person name="Jogler M."/>
            <person name="Boedeker C."/>
            <person name="Pinto D."/>
            <person name="Vollmers J."/>
            <person name="Rivas-Marin E."/>
            <person name="Kohn T."/>
            <person name="Peeters S.H."/>
            <person name="Heuer A."/>
            <person name="Rast P."/>
            <person name="Oberbeckmann S."/>
            <person name="Bunk B."/>
            <person name="Jeske O."/>
            <person name="Meyerdierks A."/>
            <person name="Storesund J.E."/>
            <person name="Kallscheuer N."/>
            <person name="Luecker S."/>
            <person name="Lage O.M."/>
            <person name="Pohl T."/>
            <person name="Merkel B.J."/>
            <person name="Hornburger P."/>
            <person name="Mueller R.-W."/>
            <person name="Bruemmer F."/>
            <person name="Labrenz M."/>
            <person name="Spormann A.M."/>
            <person name="Op den Camp H."/>
            <person name="Overmann J."/>
            <person name="Amann R."/>
            <person name="Jetten M.S.M."/>
            <person name="Mascher T."/>
            <person name="Medema M.H."/>
            <person name="Devos D.P."/>
            <person name="Kaster A.-K."/>
            <person name="Ovreas L."/>
            <person name="Rohde M."/>
            <person name="Galperin M.Y."/>
            <person name="Jogler C."/>
        </authorList>
    </citation>
    <scope>NUCLEOTIDE SEQUENCE [LARGE SCALE GENOMIC DNA]</scope>
    <source>
        <strain evidence="1 2">Pr1d</strain>
    </source>
</reference>
<dbReference type="AlphaFoldDB" id="A0A5B9Q8C4"/>